<dbReference type="PANTHER" id="PTHR47893:SF1">
    <property type="entry name" value="REGULATORY PROTEIN PCHR"/>
    <property type="match status" value="1"/>
</dbReference>
<dbReference type="InterPro" id="IPR018060">
    <property type="entry name" value="HTH_AraC"/>
</dbReference>
<dbReference type="Proteomes" id="UP000791080">
    <property type="component" value="Unassembled WGS sequence"/>
</dbReference>
<dbReference type="EMBL" id="AUBJ02000001">
    <property type="protein sequence ID" value="MCP2333827.1"/>
    <property type="molecule type" value="Genomic_DNA"/>
</dbReference>
<dbReference type="SUPFAM" id="SSF46689">
    <property type="entry name" value="Homeodomain-like"/>
    <property type="match status" value="1"/>
</dbReference>
<accession>A0ABT1JNA0</accession>
<gene>
    <name evidence="6" type="ORF">G443_004097</name>
</gene>
<feature type="region of interest" description="Disordered" evidence="4">
    <location>
        <begin position="316"/>
        <end position="343"/>
    </location>
</feature>
<evidence type="ECO:0000256" key="2">
    <source>
        <dbReference type="ARBA" id="ARBA00023125"/>
    </source>
</evidence>
<evidence type="ECO:0000259" key="5">
    <source>
        <dbReference type="PROSITE" id="PS01124"/>
    </source>
</evidence>
<name>A0ABT1JNA0_ACTCY</name>
<protein>
    <submittedName>
        <fullName evidence="6">AraC-type DNA-binding protein</fullName>
    </submittedName>
</protein>
<dbReference type="InterPro" id="IPR009057">
    <property type="entry name" value="Homeodomain-like_sf"/>
</dbReference>
<dbReference type="RefSeq" id="WP_051314008.1">
    <property type="nucleotide sequence ID" value="NZ_AUBJ02000001.1"/>
</dbReference>
<evidence type="ECO:0000313" key="6">
    <source>
        <dbReference type="EMBL" id="MCP2333827.1"/>
    </source>
</evidence>
<feature type="compositionally biased region" description="Basic and acidic residues" evidence="4">
    <location>
        <begin position="323"/>
        <end position="333"/>
    </location>
</feature>
<evidence type="ECO:0000256" key="4">
    <source>
        <dbReference type="SAM" id="MobiDB-lite"/>
    </source>
</evidence>
<evidence type="ECO:0000256" key="1">
    <source>
        <dbReference type="ARBA" id="ARBA00023015"/>
    </source>
</evidence>
<dbReference type="PRINTS" id="PR00032">
    <property type="entry name" value="HTHARAC"/>
</dbReference>
<dbReference type="InterPro" id="IPR053142">
    <property type="entry name" value="PchR_regulatory_protein"/>
</dbReference>
<comment type="caution">
    <text evidence="6">The sequence shown here is derived from an EMBL/GenBank/DDBJ whole genome shotgun (WGS) entry which is preliminary data.</text>
</comment>
<feature type="domain" description="HTH araC/xylS-type" evidence="5">
    <location>
        <begin position="219"/>
        <end position="319"/>
    </location>
</feature>
<evidence type="ECO:0000313" key="7">
    <source>
        <dbReference type="Proteomes" id="UP000791080"/>
    </source>
</evidence>
<keyword evidence="2 6" id="KW-0238">DNA-binding</keyword>
<dbReference type="Gene3D" id="1.10.10.60">
    <property type="entry name" value="Homeodomain-like"/>
    <property type="match status" value="1"/>
</dbReference>
<dbReference type="Pfam" id="PF12833">
    <property type="entry name" value="HTH_18"/>
    <property type="match status" value="1"/>
</dbReference>
<dbReference type="InterPro" id="IPR020449">
    <property type="entry name" value="Tscrpt_reg_AraC-type_HTH"/>
</dbReference>
<keyword evidence="7" id="KW-1185">Reference proteome</keyword>
<dbReference type="PROSITE" id="PS01124">
    <property type="entry name" value="HTH_ARAC_FAMILY_2"/>
    <property type="match status" value="1"/>
</dbReference>
<sequence>MSETVFRSEELPEAERFERWRELMASTHAPMELSSEYAGAYRVTRRLIELGPVVVWPVALQPVVMDRTARLVRQSDPGGYHLSYMLGGTLGVSRARQEETEHGPHHFHTTNTSHTYRVHVRNGSGSLIHGVAVELPQDSLPMPRRQSERAIGRRMTDQDGMGAMLGALLRQLAAAPTEFGREEAARLGGVLVDLVAAMFAGVVDGGELSPEARRRNLVLRVKAFARRNLGAPLTPAMLASAHHISVSYLHRLFRDEAETVSEWVRRERLERIRQELRDPRNAGVPIHHLAERRGFGHHAAFSRAFRAAYGMTPRDYRNNPGAEVERPGDHRADPGSTGGALDR</sequence>
<reference evidence="6 7" key="2">
    <citation type="submission" date="2022-06" db="EMBL/GenBank/DDBJ databases">
        <title>Genomic Encyclopedia of Type Strains, Phase I: the one thousand microbial genomes (KMG-I) project.</title>
        <authorList>
            <person name="Kyrpides N."/>
        </authorList>
    </citation>
    <scope>NUCLEOTIDE SEQUENCE [LARGE SCALE GENOMIC DNA]</scope>
    <source>
        <strain evidence="6 7">DSM 43889</strain>
    </source>
</reference>
<organism evidence="6 7">
    <name type="scientific">Actinoalloteichus caeruleus DSM 43889</name>
    <dbReference type="NCBI Taxonomy" id="1120930"/>
    <lineage>
        <taxon>Bacteria</taxon>
        <taxon>Bacillati</taxon>
        <taxon>Actinomycetota</taxon>
        <taxon>Actinomycetes</taxon>
        <taxon>Pseudonocardiales</taxon>
        <taxon>Pseudonocardiaceae</taxon>
        <taxon>Actinoalloteichus</taxon>
        <taxon>Actinoalloteichus cyanogriseus</taxon>
    </lineage>
</organism>
<keyword evidence="3" id="KW-0804">Transcription</keyword>
<keyword evidence="1" id="KW-0805">Transcription regulation</keyword>
<dbReference type="PANTHER" id="PTHR47893">
    <property type="entry name" value="REGULATORY PROTEIN PCHR"/>
    <property type="match status" value="1"/>
</dbReference>
<dbReference type="InterPro" id="IPR035418">
    <property type="entry name" value="AraC-bd_2"/>
</dbReference>
<dbReference type="SMART" id="SM00342">
    <property type="entry name" value="HTH_ARAC"/>
    <property type="match status" value="1"/>
</dbReference>
<evidence type="ECO:0000256" key="3">
    <source>
        <dbReference type="ARBA" id="ARBA00023163"/>
    </source>
</evidence>
<reference evidence="6 7" key="1">
    <citation type="submission" date="2013-07" db="EMBL/GenBank/DDBJ databases">
        <authorList>
            <consortium name="DOE Joint Genome Institute"/>
            <person name="Reeve W."/>
            <person name="Huntemann M."/>
            <person name="Han J."/>
            <person name="Chen A."/>
            <person name="Kyrpides N."/>
            <person name="Mavromatis K."/>
            <person name="Markowitz V."/>
            <person name="Palaniappan K."/>
            <person name="Ivanova N."/>
            <person name="Schaumberg A."/>
            <person name="Pati A."/>
            <person name="Liolios K."/>
            <person name="Nordberg H.P."/>
            <person name="Cantor M.N."/>
            <person name="Hua S.X."/>
            <person name="Woyke T."/>
        </authorList>
    </citation>
    <scope>NUCLEOTIDE SEQUENCE [LARGE SCALE GENOMIC DNA]</scope>
    <source>
        <strain evidence="6 7">DSM 43889</strain>
    </source>
</reference>
<proteinExistence type="predicted"/>
<dbReference type="Pfam" id="PF14525">
    <property type="entry name" value="AraC_binding_2"/>
    <property type="match status" value="1"/>
</dbReference>
<dbReference type="GO" id="GO:0003677">
    <property type="term" value="F:DNA binding"/>
    <property type="evidence" value="ECO:0007669"/>
    <property type="project" value="UniProtKB-KW"/>
</dbReference>